<accession>A0A9X2E1Y1</accession>
<dbReference type="EMBL" id="JAMRYM010000045">
    <property type="protein sequence ID" value="MCM6763006.1"/>
    <property type="molecule type" value="Genomic_DNA"/>
</dbReference>
<keyword evidence="2" id="KW-0547">Nucleotide-binding</keyword>
<evidence type="ECO:0000313" key="2">
    <source>
        <dbReference type="EMBL" id="MCM6763006.1"/>
    </source>
</evidence>
<dbReference type="RefSeq" id="WP_251945800.1">
    <property type="nucleotide sequence ID" value="NZ_JAMRYM010000045.1"/>
</dbReference>
<dbReference type="GO" id="GO:0005524">
    <property type="term" value="F:ATP binding"/>
    <property type="evidence" value="ECO:0007669"/>
    <property type="project" value="UniProtKB-KW"/>
</dbReference>
<dbReference type="CDD" id="cd16936">
    <property type="entry name" value="HATPase_RsbW-like"/>
    <property type="match status" value="1"/>
</dbReference>
<feature type="domain" description="Histidine kinase/HSP90-like ATPase" evidence="1">
    <location>
        <begin position="20"/>
        <end position="127"/>
    </location>
</feature>
<dbReference type="Gene3D" id="3.30.565.10">
    <property type="entry name" value="Histidine kinase-like ATPase, C-terminal domain"/>
    <property type="match status" value="1"/>
</dbReference>
<dbReference type="AlphaFoldDB" id="A0A9X2E1Y1"/>
<dbReference type="InterPro" id="IPR036890">
    <property type="entry name" value="HATPase_C_sf"/>
</dbReference>
<organism evidence="2 3">
    <name type="scientific">Rathayibacter rubneri</name>
    <dbReference type="NCBI Taxonomy" id="2950106"/>
    <lineage>
        <taxon>Bacteria</taxon>
        <taxon>Bacillati</taxon>
        <taxon>Actinomycetota</taxon>
        <taxon>Actinomycetes</taxon>
        <taxon>Micrococcales</taxon>
        <taxon>Microbacteriaceae</taxon>
        <taxon>Rathayibacter</taxon>
    </lineage>
</organism>
<comment type="caution">
    <text evidence="2">The sequence shown here is derived from an EMBL/GenBank/DDBJ whole genome shotgun (WGS) entry which is preliminary data.</text>
</comment>
<reference evidence="2" key="1">
    <citation type="submission" date="2022-06" db="EMBL/GenBank/DDBJ databases">
        <title>Whole genome shotgun sequencing (WGS) of Rathayibacter sp. ZW T2_19, isolated from stored onions (Allium cepa).</title>
        <authorList>
            <person name="Stoll D.A."/>
            <person name="Huch M."/>
        </authorList>
    </citation>
    <scope>NUCLEOTIDE SEQUENCE</scope>
    <source>
        <strain evidence="2">ZW T2_19</strain>
    </source>
</reference>
<gene>
    <name evidence="2" type="ORF">NB037_11310</name>
</gene>
<name>A0A9X2E1Y1_9MICO</name>
<proteinExistence type="predicted"/>
<dbReference type="InterPro" id="IPR003594">
    <property type="entry name" value="HATPase_dom"/>
</dbReference>
<keyword evidence="2" id="KW-0067">ATP-binding</keyword>
<evidence type="ECO:0000313" key="3">
    <source>
        <dbReference type="Proteomes" id="UP001155240"/>
    </source>
</evidence>
<dbReference type="Pfam" id="PF13581">
    <property type="entry name" value="HATPase_c_2"/>
    <property type="match status" value="1"/>
</dbReference>
<sequence length="136" mass="15374">MPERSVIVRTAEDGLEDVHTALEELWVEAPELGSWDRMAFTTAVVELATNVLQHGRSDRDVVCRIDLGLDEHEMRAVLEDTGDAVGVDVADPRAMPDEWAEAGRGIPFIQALVTRFDHRRVDGRNVWTIVRERKRS</sequence>
<dbReference type="Proteomes" id="UP001155240">
    <property type="component" value="Unassembled WGS sequence"/>
</dbReference>
<protein>
    <submittedName>
        <fullName evidence="2">ATP-binding protein</fullName>
    </submittedName>
</protein>
<keyword evidence="3" id="KW-1185">Reference proteome</keyword>
<evidence type="ECO:0000259" key="1">
    <source>
        <dbReference type="Pfam" id="PF13581"/>
    </source>
</evidence>
<dbReference type="SUPFAM" id="SSF55874">
    <property type="entry name" value="ATPase domain of HSP90 chaperone/DNA topoisomerase II/histidine kinase"/>
    <property type="match status" value="1"/>
</dbReference>